<feature type="domain" description="Acyltransferase 3" evidence="9">
    <location>
        <begin position="7"/>
        <end position="343"/>
    </location>
</feature>
<dbReference type="Pfam" id="PF01757">
    <property type="entry name" value="Acyl_transf_3"/>
    <property type="match status" value="1"/>
</dbReference>
<name>A0A848B9F4_9FIRM</name>
<dbReference type="Proteomes" id="UP000543804">
    <property type="component" value="Unassembled WGS sequence"/>
</dbReference>
<dbReference type="InterPro" id="IPR036514">
    <property type="entry name" value="SGNH_hydro_sf"/>
</dbReference>
<organism evidence="10 11">
    <name type="scientific">Selenomonas bovis</name>
    <dbReference type="NCBI Taxonomy" id="416586"/>
    <lineage>
        <taxon>Bacteria</taxon>
        <taxon>Bacillati</taxon>
        <taxon>Bacillota</taxon>
        <taxon>Negativicutes</taxon>
        <taxon>Selenomonadales</taxon>
        <taxon>Selenomonadaceae</taxon>
        <taxon>Selenomonas</taxon>
    </lineage>
</organism>
<evidence type="ECO:0000256" key="2">
    <source>
        <dbReference type="ARBA" id="ARBA00022475"/>
    </source>
</evidence>
<keyword evidence="3 10" id="KW-0808">Transferase</keyword>
<feature type="transmembrane region" description="Helical" evidence="8">
    <location>
        <begin position="74"/>
        <end position="92"/>
    </location>
</feature>
<dbReference type="RefSeq" id="WP_170077329.1">
    <property type="nucleotide sequence ID" value="NZ_JABAFA010000010.1"/>
</dbReference>
<keyword evidence="2" id="KW-1003">Cell membrane</keyword>
<keyword evidence="4 8" id="KW-0812">Transmembrane</keyword>
<evidence type="ECO:0000313" key="11">
    <source>
        <dbReference type="Proteomes" id="UP000543804"/>
    </source>
</evidence>
<gene>
    <name evidence="10" type="ORF">HF878_04540</name>
</gene>
<sequence>MRHYHIDGLDALRTLAILGVTLFHMFPDTVRGGYLGVVLFFVLTGYLLAYTGLQEERAGGFLLTRYFLRRVKRIYPSLCIVLLATAGVYHFLAPAALDGVRPEVQSVLLGYNNWWQIAQDADYFTRIANASPFTHLWFLGIEFQYYLFWPLLFGGYLLLRRVIGTHLALLLFGLLALVSAGLLPYGYAEGMSVTRLYYGTDMRLFSLLLGAVAGLAQAGRQQGLRLPGGRGMAYEAAAAVSFPLLFAVTLWGYLSVDGQAPFLYEGGMLVFSLVFLVMILELGAGVLPFEGLLEHPLLRWFGRRSYGIYLWQYPVIYLFAQRGWAELPYAALGELALILLLTVWSDAMAAALLQRRVPFLGRRLVLTQYVLFLCLALCSFLLMGKGGMALVSAAPTKTAVTELSAQLAANAAAQAEENEKASAGAGGDEAVEAAPREADLHGIACIGDSVMLGASPALRQVLPDCYIDAEVSRYVGGGLEAAQRFAAGGRLGHVVILALGTNGPIAGADRYTVQTESLLAYLGSERRIFWVNVYAPHLAWQQTNNDYLAAMPAAHPNVTIIDWYHEVKDHPEWLSKDGIHPNDEGCAAYAALVRRTVAMALARDAAAQD</sequence>
<evidence type="ECO:0000256" key="4">
    <source>
        <dbReference type="ARBA" id="ARBA00022692"/>
    </source>
</evidence>
<dbReference type="Gene3D" id="3.40.50.1110">
    <property type="entry name" value="SGNH hydrolase"/>
    <property type="match status" value="1"/>
</dbReference>
<feature type="transmembrane region" description="Helical" evidence="8">
    <location>
        <begin position="166"/>
        <end position="187"/>
    </location>
</feature>
<evidence type="ECO:0000259" key="9">
    <source>
        <dbReference type="Pfam" id="PF01757"/>
    </source>
</evidence>
<evidence type="ECO:0000313" key="10">
    <source>
        <dbReference type="EMBL" id="NMD98754.1"/>
    </source>
</evidence>
<dbReference type="GO" id="GO:0005886">
    <property type="term" value="C:plasma membrane"/>
    <property type="evidence" value="ECO:0007669"/>
    <property type="project" value="UniProtKB-SubCell"/>
</dbReference>
<feature type="transmembrane region" description="Helical" evidence="8">
    <location>
        <begin position="136"/>
        <end position="159"/>
    </location>
</feature>
<feature type="transmembrane region" description="Helical" evidence="8">
    <location>
        <begin position="266"/>
        <end position="287"/>
    </location>
</feature>
<comment type="caution">
    <text evidence="10">The sequence shown here is derived from an EMBL/GenBank/DDBJ whole genome shotgun (WGS) entry which is preliminary data.</text>
</comment>
<evidence type="ECO:0000256" key="8">
    <source>
        <dbReference type="SAM" id="Phobius"/>
    </source>
</evidence>
<feature type="transmembrane region" description="Helical" evidence="8">
    <location>
        <begin position="33"/>
        <end position="53"/>
    </location>
</feature>
<evidence type="ECO:0000256" key="6">
    <source>
        <dbReference type="ARBA" id="ARBA00023136"/>
    </source>
</evidence>
<keyword evidence="11" id="KW-1185">Reference proteome</keyword>
<dbReference type="SUPFAM" id="SSF52266">
    <property type="entry name" value="SGNH hydrolase"/>
    <property type="match status" value="1"/>
</dbReference>
<evidence type="ECO:0000256" key="1">
    <source>
        <dbReference type="ARBA" id="ARBA00004651"/>
    </source>
</evidence>
<dbReference type="AlphaFoldDB" id="A0A848B9F4"/>
<dbReference type="InterPro" id="IPR050879">
    <property type="entry name" value="Acyltransferase_3"/>
</dbReference>
<comment type="subcellular location">
    <subcellularLocation>
        <location evidence="1">Cell membrane</location>
        <topology evidence="1">Multi-pass membrane protein</topology>
    </subcellularLocation>
</comment>
<reference evidence="10 11" key="1">
    <citation type="submission" date="2020-04" db="EMBL/GenBank/DDBJ databases">
        <authorList>
            <person name="Hitch T.C.A."/>
            <person name="Wylensek D."/>
            <person name="Clavel T."/>
        </authorList>
    </citation>
    <scope>NUCLEOTIDE SEQUENCE [LARGE SCALE GENOMIC DNA]</scope>
    <source>
        <strain evidence="10 11">PG-130-P53-12</strain>
    </source>
</reference>
<dbReference type="EMBL" id="JABAFA010000010">
    <property type="protein sequence ID" value="NMD98754.1"/>
    <property type="molecule type" value="Genomic_DNA"/>
</dbReference>
<feature type="transmembrane region" description="Helical" evidence="8">
    <location>
        <begin position="331"/>
        <end position="353"/>
    </location>
</feature>
<dbReference type="CDD" id="cd01840">
    <property type="entry name" value="SGNH_hydrolase_yrhL_like"/>
    <property type="match status" value="1"/>
</dbReference>
<feature type="transmembrane region" description="Helical" evidence="8">
    <location>
        <begin position="232"/>
        <end position="254"/>
    </location>
</feature>
<dbReference type="PANTHER" id="PTHR23028">
    <property type="entry name" value="ACETYLTRANSFERASE"/>
    <property type="match status" value="1"/>
</dbReference>
<evidence type="ECO:0000256" key="3">
    <source>
        <dbReference type="ARBA" id="ARBA00022679"/>
    </source>
</evidence>
<dbReference type="InterPro" id="IPR002656">
    <property type="entry name" value="Acyl_transf_3_dom"/>
</dbReference>
<dbReference type="GO" id="GO:0016747">
    <property type="term" value="F:acyltransferase activity, transferring groups other than amino-acyl groups"/>
    <property type="evidence" value="ECO:0007669"/>
    <property type="project" value="InterPro"/>
</dbReference>
<accession>A0A848B9F4</accession>
<proteinExistence type="predicted"/>
<keyword evidence="6 8" id="KW-0472">Membrane</keyword>
<evidence type="ECO:0000256" key="7">
    <source>
        <dbReference type="ARBA" id="ARBA00023315"/>
    </source>
</evidence>
<keyword evidence="5 8" id="KW-1133">Transmembrane helix</keyword>
<evidence type="ECO:0000256" key="5">
    <source>
        <dbReference type="ARBA" id="ARBA00022989"/>
    </source>
</evidence>
<keyword evidence="7" id="KW-0012">Acyltransferase</keyword>
<dbReference type="PANTHER" id="PTHR23028:SF53">
    <property type="entry name" value="ACYL_TRANSF_3 DOMAIN-CONTAINING PROTEIN"/>
    <property type="match status" value="1"/>
</dbReference>
<feature type="transmembrane region" description="Helical" evidence="8">
    <location>
        <begin position="365"/>
        <end position="383"/>
    </location>
</feature>
<dbReference type="GO" id="GO:0009103">
    <property type="term" value="P:lipopolysaccharide biosynthetic process"/>
    <property type="evidence" value="ECO:0007669"/>
    <property type="project" value="TreeGrafter"/>
</dbReference>
<protein>
    <submittedName>
        <fullName evidence="10">Acetyltransferase</fullName>
    </submittedName>
</protein>